<proteinExistence type="predicted"/>
<keyword evidence="2" id="KW-1185">Reference proteome</keyword>
<dbReference type="AlphaFoldDB" id="A0A6J3QI71"/>
<dbReference type="Proteomes" id="UP000245320">
    <property type="component" value="Chromosome 1"/>
</dbReference>
<dbReference type="GeneID" id="117309196"/>
<organism evidence="2 3">
    <name type="scientific">Tursiops truncatus</name>
    <name type="common">Atlantic bottle-nosed dolphin</name>
    <name type="synonym">Delphinus truncatus</name>
    <dbReference type="NCBI Taxonomy" id="9739"/>
    <lineage>
        <taxon>Eukaryota</taxon>
        <taxon>Metazoa</taxon>
        <taxon>Chordata</taxon>
        <taxon>Craniata</taxon>
        <taxon>Vertebrata</taxon>
        <taxon>Euteleostomi</taxon>
        <taxon>Mammalia</taxon>
        <taxon>Eutheria</taxon>
        <taxon>Laurasiatheria</taxon>
        <taxon>Artiodactyla</taxon>
        <taxon>Whippomorpha</taxon>
        <taxon>Cetacea</taxon>
        <taxon>Odontoceti</taxon>
        <taxon>Delphinidae</taxon>
        <taxon>Tursiops</taxon>
    </lineage>
</organism>
<feature type="region of interest" description="Disordered" evidence="1">
    <location>
        <begin position="144"/>
        <end position="167"/>
    </location>
</feature>
<dbReference type="CTD" id="136944952"/>
<gene>
    <name evidence="3" type="primary">C1H1orf159</name>
</gene>
<accession>A0A6J3QI71</accession>
<dbReference type="RefSeq" id="XP_033701884.1">
    <property type="nucleotide sequence ID" value="XM_033845993.1"/>
</dbReference>
<reference evidence="3" key="1">
    <citation type="submission" date="2025-08" db="UniProtKB">
        <authorList>
            <consortium name="RefSeq"/>
        </authorList>
    </citation>
    <scope>IDENTIFICATION</scope>
    <source>
        <tissue evidence="3">Spleen</tissue>
    </source>
</reference>
<evidence type="ECO:0000256" key="1">
    <source>
        <dbReference type="SAM" id="MobiDB-lite"/>
    </source>
</evidence>
<sequence>MFWRKGWEFSLLSPHLGHCPSVDTSQEPSPRVRLPPRTTSMSHFRPIWAASLAPQGSSAGPLCLVQDLTWVWAACGASRTDWSVPPAVTARGAHFPMNRSTGMPGRPSFARASSSPWLHSSTSSVPVSCLTSSMEETKVTPVLSSTAPSLQPGEAAAMIPPPPSSDRVPATVWRSGVGTGEDILLLGDREVPRSRRDLPCPVRHLSDLSKAAPCPSTRCLRQSPGAAGGLGEQKCLLSRFWRPPAPSGGSGVGPSCLSQPLGLQASLGFWGRIPPAAAASSAGFSPLCLPPPPEATGRWI</sequence>
<name>A0A6J3QI71_TURTR</name>
<evidence type="ECO:0000313" key="3">
    <source>
        <dbReference type="RefSeq" id="XP_033701884.1"/>
    </source>
</evidence>
<protein>
    <submittedName>
        <fullName evidence="3">Uncharacterized protein C1orf159 homolog isoform X19</fullName>
    </submittedName>
</protein>
<evidence type="ECO:0000313" key="2">
    <source>
        <dbReference type="Proteomes" id="UP000245320"/>
    </source>
</evidence>